<dbReference type="GeneTree" id="ENSGT00950000185355"/>
<dbReference type="AlphaFoldDB" id="A0A4X2L5H3"/>
<reference evidence="3" key="1">
    <citation type="submission" date="2018-12" db="EMBL/GenBank/DDBJ databases">
        <authorList>
            <person name="Yazar S."/>
        </authorList>
    </citation>
    <scope>NUCLEOTIDE SEQUENCE [LARGE SCALE GENOMIC DNA]</scope>
</reference>
<proteinExistence type="predicted"/>
<dbReference type="PANTHER" id="PTHR11028">
    <property type="entry name" value="VACUOLAR ATP SYNTHASE SUBUNIT AC39"/>
    <property type="match status" value="1"/>
</dbReference>
<name>A0A4X2L5H3_VOMUR</name>
<accession>A0A4X2L5H3</accession>
<dbReference type="InterPro" id="IPR016727">
    <property type="entry name" value="ATPase_V0-cplx_dsu"/>
</dbReference>
<dbReference type="STRING" id="29139.ENSVURP00010016347"/>
<keyword evidence="3" id="KW-1185">Reference proteome</keyword>
<dbReference type="GO" id="GO:0046961">
    <property type="term" value="F:proton-transporting ATPase activity, rotational mechanism"/>
    <property type="evidence" value="ECO:0007669"/>
    <property type="project" value="InterPro"/>
</dbReference>
<dbReference type="Proteomes" id="UP000314987">
    <property type="component" value="Unassembled WGS sequence"/>
</dbReference>
<dbReference type="Ensembl" id="ENSVURT00010018586.1">
    <property type="protein sequence ID" value="ENSVURP00010016347.1"/>
    <property type="gene ID" value="ENSVURG00010012521.1"/>
</dbReference>
<keyword evidence="1" id="KW-0472">Membrane</keyword>
<reference evidence="2" key="2">
    <citation type="submission" date="2025-08" db="UniProtKB">
        <authorList>
            <consortium name="Ensembl"/>
        </authorList>
    </citation>
    <scope>IDENTIFICATION</scope>
</reference>
<evidence type="ECO:0000313" key="3">
    <source>
        <dbReference type="Proteomes" id="UP000314987"/>
    </source>
</evidence>
<reference evidence="2" key="3">
    <citation type="submission" date="2025-09" db="UniProtKB">
        <authorList>
            <consortium name="Ensembl"/>
        </authorList>
    </citation>
    <scope>IDENTIFICATION</scope>
</reference>
<dbReference type="GO" id="GO:0033179">
    <property type="term" value="C:proton-transporting V-type ATPase, V0 domain"/>
    <property type="evidence" value="ECO:0007669"/>
    <property type="project" value="InterPro"/>
</dbReference>
<sequence>MSLSAFPELYFNVDNGYLEGLVRGFKAGLLKTADYRHLQQCETPLGTDGGIHVPRVLCIYVFVVVTVLTCSICT</sequence>
<keyword evidence="1" id="KW-0812">Transmembrane</keyword>
<feature type="transmembrane region" description="Helical" evidence="1">
    <location>
        <begin position="53"/>
        <end position="73"/>
    </location>
</feature>
<evidence type="ECO:0000256" key="1">
    <source>
        <dbReference type="SAM" id="Phobius"/>
    </source>
</evidence>
<protein>
    <submittedName>
        <fullName evidence="2">Uncharacterized protein</fullName>
    </submittedName>
</protein>
<organism evidence="2 3">
    <name type="scientific">Vombatus ursinus</name>
    <name type="common">Common wombat</name>
    <dbReference type="NCBI Taxonomy" id="29139"/>
    <lineage>
        <taxon>Eukaryota</taxon>
        <taxon>Metazoa</taxon>
        <taxon>Chordata</taxon>
        <taxon>Craniata</taxon>
        <taxon>Vertebrata</taxon>
        <taxon>Euteleostomi</taxon>
        <taxon>Mammalia</taxon>
        <taxon>Metatheria</taxon>
        <taxon>Diprotodontia</taxon>
        <taxon>Vombatidae</taxon>
        <taxon>Vombatus</taxon>
    </lineage>
</organism>
<evidence type="ECO:0000313" key="2">
    <source>
        <dbReference type="Ensembl" id="ENSVURP00010016347.1"/>
    </source>
</evidence>
<keyword evidence="1" id="KW-1133">Transmembrane helix</keyword>